<organism evidence="1 2">
    <name type="scientific">Herbaspirillum rubrisubalbicans Os34</name>
    <dbReference type="NCBI Taxonomy" id="1235827"/>
    <lineage>
        <taxon>Bacteria</taxon>
        <taxon>Pseudomonadati</taxon>
        <taxon>Pseudomonadota</taxon>
        <taxon>Betaproteobacteria</taxon>
        <taxon>Burkholderiales</taxon>
        <taxon>Oxalobacteraceae</taxon>
        <taxon>Herbaspirillum</taxon>
    </lineage>
</organism>
<dbReference type="AlphaFoldDB" id="A0A6M4A0U9"/>
<gene>
    <name evidence="1" type="ORF">C798_24690</name>
</gene>
<reference evidence="1 2" key="1">
    <citation type="journal article" date="2012" name="J. Bacteriol.">
        <title>Genome sequence of the pathogenic Herbaspirillum seropedicae strain Os34, isolated from rice roots.</title>
        <authorList>
            <person name="Ye W."/>
            <person name="Ye S."/>
            <person name="Liu J."/>
            <person name="Chang S."/>
            <person name="Chen M."/>
            <person name="Zhu B."/>
            <person name="Guo L."/>
            <person name="An Q."/>
        </authorList>
    </citation>
    <scope>NUCLEOTIDE SEQUENCE [LARGE SCALE GENOMIC DNA]</scope>
    <source>
        <strain evidence="1 2">Os34</strain>
    </source>
</reference>
<sequence length="294" mass="31431">MPATSLTFHGDNTLKQAMLERFRAHLEAGRVTSTLNTWNGQSGSVIGCAIESDDLDVWSSTLGLPKWLALLIDAIAAAQGSPQAFALAGLPTLQAIPVGVDLDAAGSGFVLKLLADIAARREATSPDTALPSALATVTTLHTAVADGKSSDAAAWRAARRAAMAVADTFEEHSAGRLLASVVEAAGWDIRSSPTVATDTMRAWVVAYGNYALVEFGWTPADEANVHVRLKEMHDRFLKDHPESTRTVFDHYAEQYPAEEERLRARIRTEREAVSRANAIASEILRASLAPASTA</sequence>
<proteinExistence type="predicted"/>
<name>A0A6M4A0U9_9BURK</name>
<dbReference type="Proteomes" id="UP000501648">
    <property type="component" value="Chromosome"/>
</dbReference>
<accession>A0A6M4A0U9</accession>
<evidence type="ECO:0000313" key="1">
    <source>
        <dbReference type="EMBL" id="QJQ03312.1"/>
    </source>
</evidence>
<evidence type="ECO:0000313" key="2">
    <source>
        <dbReference type="Proteomes" id="UP000501648"/>
    </source>
</evidence>
<dbReference type="EMBL" id="CP008956">
    <property type="protein sequence ID" value="QJQ03312.1"/>
    <property type="molecule type" value="Genomic_DNA"/>
</dbReference>
<protein>
    <submittedName>
        <fullName evidence="1">Uncharacterized protein</fullName>
    </submittedName>
</protein>